<dbReference type="Gramene" id="TVU24592">
    <property type="protein sequence ID" value="TVU24592"/>
    <property type="gene ID" value="EJB05_27039"/>
</dbReference>
<feature type="non-terminal residue" evidence="1">
    <location>
        <position position="1"/>
    </location>
</feature>
<evidence type="ECO:0000313" key="1">
    <source>
        <dbReference type="EMBL" id="TVU24592.1"/>
    </source>
</evidence>
<accession>A0A5J9ULH8</accession>
<organism evidence="1 2">
    <name type="scientific">Eragrostis curvula</name>
    <name type="common">weeping love grass</name>
    <dbReference type="NCBI Taxonomy" id="38414"/>
    <lineage>
        <taxon>Eukaryota</taxon>
        <taxon>Viridiplantae</taxon>
        <taxon>Streptophyta</taxon>
        <taxon>Embryophyta</taxon>
        <taxon>Tracheophyta</taxon>
        <taxon>Spermatophyta</taxon>
        <taxon>Magnoliopsida</taxon>
        <taxon>Liliopsida</taxon>
        <taxon>Poales</taxon>
        <taxon>Poaceae</taxon>
        <taxon>PACMAD clade</taxon>
        <taxon>Chloridoideae</taxon>
        <taxon>Eragrostideae</taxon>
        <taxon>Eragrostidinae</taxon>
        <taxon>Eragrostis</taxon>
    </lineage>
</organism>
<protein>
    <submittedName>
        <fullName evidence="1">Uncharacterized protein</fullName>
    </submittedName>
</protein>
<proteinExistence type="predicted"/>
<dbReference type="Proteomes" id="UP000324897">
    <property type="component" value="Chromosome 2"/>
</dbReference>
<evidence type="ECO:0000313" key="2">
    <source>
        <dbReference type="Proteomes" id="UP000324897"/>
    </source>
</evidence>
<name>A0A5J9ULH8_9POAL</name>
<gene>
    <name evidence="1" type="ORF">EJB05_27039</name>
</gene>
<reference evidence="1 2" key="1">
    <citation type="journal article" date="2019" name="Sci. Rep.">
        <title>A high-quality genome of Eragrostis curvula grass provides insights into Poaceae evolution and supports new strategies to enhance forage quality.</title>
        <authorList>
            <person name="Carballo J."/>
            <person name="Santos B.A.C.M."/>
            <person name="Zappacosta D."/>
            <person name="Garbus I."/>
            <person name="Selva J.P."/>
            <person name="Gallo C.A."/>
            <person name="Diaz A."/>
            <person name="Albertini E."/>
            <person name="Caccamo M."/>
            <person name="Echenique V."/>
        </authorList>
    </citation>
    <scope>NUCLEOTIDE SEQUENCE [LARGE SCALE GENOMIC DNA]</scope>
    <source>
        <strain evidence="2">cv. Victoria</strain>
        <tissue evidence="1">Leaf</tissue>
    </source>
</reference>
<dbReference type="EMBL" id="RWGY01000013">
    <property type="protein sequence ID" value="TVU24592.1"/>
    <property type="molecule type" value="Genomic_DNA"/>
</dbReference>
<dbReference type="AlphaFoldDB" id="A0A5J9ULH8"/>
<sequence>MRRKSCAQAQCQAVLLSNQEFEVRMREDGAVNIHMSALQAVISCFNGFSLDVFKDEVMYNCSHLLPTTFIHTDRVQGVAGWLALDAQGDQALVGGAVAAVERQDVVHHRFHGRSAGAGSVEEKTSFGGALQAGVVSEGFDKDITESKNDTLMKYNLT</sequence>
<keyword evidence="2" id="KW-1185">Reference proteome</keyword>
<comment type="caution">
    <text evidence="1">The sequence shown here is derived from an EMBL/GenBank/DDBJ whole genome shotgun (WGS) entry which is preliminary data.</text>
</comment>